<dbReference type="PROSITE" id="PS50404">
    <property type="entry name" value="GST_NTER"/>
    <property type="match status" value="1"/>
</dbReference>
<feature type="domain" description="GST C-terminal" evidence="6">
    <location>
        <begin position="339"/>
        <end position="509"/>
    </location>
</feature>
<dbReference type="InterPro" id="IPR029063">
    <property type="entry name" value="SAM-dependent_MTases_sf"/>
</dbReference>
<dbReference type="GO" id="GO:0032259">
    <property type="term" value="P:methylation"/>
    <property type="evidence" value="ECO:0007669"/>
    <property type="project" value="UniProtKB-KW"/>
</dbReference>
<evidence type="ECO:0000313" key="7">
    <source>
        <dbReference type="EMBL" id="CAD8388852.1"/>
    </source>
</evidence>
<dbReference type="Gene3D" id="3.40.30.10">
    <property type="entry name" value="Glutaredoxin"/>
    <property type="match status" value="1"/>
</dbReference>
<dbReference type="PANTHER" id="PTHR10509">
    <property type="entry name" value="O-METHYLTRANSFERASE-RELATED"/>
    <property type="match status" value="1"/>
</dbReference>
<feature type="domain" description="GST N-terminal" evidence="5">
    <location>
        <begin position="246"/>
        <end position="333"/>
    </location>
</feature>
<dbReference type="PROSITE" id="PS50405">
    <property type="entry name" value="GST_CTER"/>
    <property type="match status" value="1"/>
</dbReference>
<dbReference type="SUPFAM" id="SSF52833">
    <property type="entry name" value="Thioredoxin-like"/>
    <property type="match status" value="1"/>
</dbReference>
<evidence type="ECO:0000256" key="2">
    <source>
        <dbReference type="ARBA" id="ARBA00022679"/>
    </source>
</evidence>
<evidence type="ECO:0000259" key="6">
    <source>
        <dbReference type="PROSITE" id="PS50405"/>
    </source>
</evidence>
<reference evidence="7" key="1">
    <citation type="submission" date="2021-01" db="EMBL/GenBank/DDBJ databases">
        <authorList>
            <person name="Corre E."/>
            <person name="Pelletier E."/>
            <person name="Niang G."/>
            <person name="Scheremetjew M."/>
            <person name="Finn R."/>
            <person name="Kale V."/>
            <person name="Holt S."/>
            <person name="Cochrane G."/>
            <person name="Meng A."/>
            <person name="Brown T."/>
            <person name="Cohen L."/>
        </authorList>
    </citation>
    <scope>NUCLEOTIDE SEQUENCE</scope>
    <source>
        <strain evidence="7">Pbaha01</strain>
    </source>
</reference>
<keyword evidence="1" id="KW-0489">Methyltransferase</keyword>
<gene>
    <name evidence="7" type="ORF">PBAH0796_LOCUS32540</name>
</gene>
<protein>
    <recommendedName>
        <fullName evidence="8">Glutathione transferase</fullName>
    </recommendedName>
</protein>
<dbReference type="Gene3D" id="1.20.1050.10">
    <property type="match status" value="1"/>
</dbReference>
<dbReference type="PROSITE" id="PS51682">
    <property type="entry name" value="SAM_OMT_I"/>
    <property type="match status" value="1"/>
</dbReference>
<dbReference type="InterPro" id="IPR036249">
    <property type="entry name" value="Thioredoxin-like_sf"/>
</dbReference>
<dbReference type="Gene3D" id="3.40.50.150">
    <property type="entry name" value="Vaccinia Virus protein VP39"/>
    <property type="match status" value="1"/>
</dbReference>
<name>A0A7S0BD66_9DINO</name>
<dbReference type="EMBL" id="HBEG01053468">
    <property type="protein sequence ID" value="CAD8388852.1"/>
    <property type="molecule type" value="Transcribed_RNA"/>
</dbReference>
<dbReference type="CDD" id="cd02440">
    <property type="entry name" value="AdoMet_MTases"/>
    <property type="match status" value="1"/>
</dbReference>
<dbReference type="InterPro" id="IPR002935">
    <property type="entry name" value="SAM_O-MeTrfase"/>
</dbReference>
<sequence>MDAYCVSQSKAEGPVMAAVREKMLATPWGEEWEKRRTMFSYGEEMSTDPLEAMLLKQLAFMAKPRRILEVGMFVGYGSAAMLEGAPSAQVVSLDIDPYLKDWVAECLAPFPDAAKRHEVLVGPALDSLQKADGEFDLIFVDANKAEYRRYVEIILERKLLSDSGMIVCDNVLYNGYPYVNSHFDAQPKRRDFGNAIKDFNKWVCEHPQLEQVVLPIRDGVSLVRHKQAFAPPPRTGLKATPSFVPGVTDYYTFTPAPYALIVDIAMREKGVAAEAIVAYERFIDLPNLENRCPAILEMNPHGTVPFFRMDDGTFLNETLAMTEYMDEVMPEAPSLVGRTAKERAYVRMWQSRLEEHYIIPAFYGHRNWTSSDDCEEGHFMRGFFSKRLTAEHGSLMIPNAWMEWIAWARNRIVWLDRQKQKEGSEKGRASEYIAGDFVSPVDIRVYVCLWFFSEAFPYPPQKILEDLKGQIPWVQAWYDRMHARPAVAAARKYREESLVAYEARKNTGERAPNSAIP</sequence>
<dbReference type="SUPFAM" id="SSF53335">
    <property type="entry name" value="S-adenosyl-L-methionine-dependent methyltransferases"/>
    <property type="match status" value="1"/>
</dbReference>
<dbReference type="AlphaFoldDB" id="A0A7S0BD66"/>
<accession>A0A7S0BD66</accession>
<evidence type="ECO:0000259" key="5">
    <source>
        <dbReference type="PROSITE" id="PS50404"/>
    </source>
</evidence>
<keyword evidence="2" id="KW-0808">Transferase</keyword>
<dbReference type="Pfam" id="PF01596">
    <property type="entry name" value="Methyltransf_3"/>
    <property type="match status" value="1"/>
</dbReference>
<evidence type="ECO:0000256" key="1">
    <source>
        <dbReference type="ARBA" id="ARBA00022603"/>
    </source>
</evidence>
<dbReference type="InterPro" id="IPR004045">
    <property type="entry name" value="Glutathione_S-Trfase_N"/>
</dbReference>
<evidence type="ECO:0000256" key="4">
    <source>
        <dbReference type="ARBA" id="ARBA00023453"/>
    </source>
</evidence>
<comment type="similarity">
    <text evidence="4">Belongs to the class I-like SAM-binding methyltransferase superfamily. Cation-dependent O-methyltransferase family.</text>
</comment>
<dbReference type="Pfam" id="PF13409">
    <property type="entry name" value="GST_N_2"/>
    <property type="match status" value="1"/>
</dbReference>
<dbReference type="GO" id="GO:0008171">
    <property type="term" value="F:O-methyltransferase activity"/>
    <property type="evidence" value="ECO:0007669"/>
    <property type="project" value="InterPro"/>
</dbReference>
<organism evidence="7">
    <name type="scientific">Pyrodinium bahamense</name>
    <dbReference type="NCBI Taxonomy" id="73915"/>
    <lineage>
        <taxon>Eukaryota</taxon>
        <taxon>Sar</taxon>
        <taxon>Alveolata</taxon>
        <taxon>Dinophyceae</taxon>
        <taxon>Gonyaulacales</taxon>
        <taxon>Pyrocystaceae</taxon>
        <taxon>Pyrodinium</taxon>
    </lineage>
</organism>
<evidence type="ECO:0008006" key="8">
    <source>
        <dbReference type="Google" id="ProtNLM"/>
    </source>
</evidence>
<dbReference type="SUPFAM" id="SSF47616">
    <property type="entry name" value="GST C-terminal domain-like"/>
    <property type="match status" value="1"/>
</dbReference>
<dbReference type="InterPro" id="IPR050362">
    <property type="entry name" value="Cation-dep_OMT"/>
</dbReference>
<evidence type="ECO:0000256" key="3">
    <source>
        <dbReference type="ARBA" id="ARBA00022691"/>
    </source>
</evidence>
<dbReference type="InterPro" id="IPR010987">
    <property type="entry name" value="Glutathione-S-Trfase_C-like"/>
</dbReference>
<keyword evidence="3" id="KW-0949">S-adenosyl-L-methionine</keyword>
<proteinExistence type="inferred from homology"/>
<dbReference type="InterPro" id="IPR036282">
    <property type="entry name" value="Glutathione-S-Trfase_C_sf"/>
</dbReference>
<dbReference type="PANTHER" id="PTHR10509:SF14">
    <property type="entry name" value="CAFFEOYL-COA O-METHYLTRANSFERASE 3-RELATED"/>
    <property type="match status" value="1"/>
</dbReference>
<dbReference type="GO" id="GO:0008757">
    <property type="term" value="F:S-adenosylmethionine-dependent methyltransferase activity"/>
    <property type="evidence" value="ECO:0007669"/>
    <property type="project" value="TreeGrafter"/>
</dbReference>